<gene>
    <name evidence="2" type="ORF">GCM10017566_37660</name>
</gene>
<reference evidence="2" key="2">
    <citation type="submission" date="2020-09" db="EMBL/GenBank/DDBJ databases">
        <authorList>
            <person name="Sun Q."/>
            <person name="Zhou Y."/>
        </authorList>
    </citation>
    <scope>NUCLEOTIDE SEQUENCE</scope>
    <source>
        <strain evidence="2">CGMCC 4.7679</strain>
    </source>
</reference>
<evidence type="ECO:0000256" key="1">
    <source>
        <dbReference type="SAM" id="Phobius"/>
    </source>
</evidence>
<dbReference type="Proteomes" id="UP000658656">
    <property type="component" value="Unassembled WGS sequence"/>
</dbReference>
<dbReference type="RefSeq" id="WP_221216129.1">
    <property type="nucleotide sequence ID" value="NZ_BNAV01000005.1"/>
</dbReference>
<feature type="transmembrane region" description="Helical" evidence="1">
    <location>
        <begin position="41"/>
        <end position="61"/>
    </location>
</feature>
<keyword evidence="1" id="KW-0472">Membrane</keyword>
<keyword evidence="1" id="KW-1133">Transmembrane helix</keyword>
<feature type="transmembrane region" description="Helical" evidence="1">
    <location>
        <begin position="15"/>
        <end position="35"/>
    </location>
</feature>
<name>A0A8H9IW84_9PSEU</name>
<organism evidence="2 3">
    <name type="scientific">Amycolatopsis bartoniae</name>
    <dbReference type="NCBI Taxonomy" id="941986"/>
    <lineage>
        <taxon>Bacteria</taxon>
        <taxon>Bacillati</taxon>
        <taxon>Actinomycetota</taxon>
        <taxon>Actinomycetes</taxon>
        <taxon>Pseudonocardiales</taxon>
        <taxon>Pseudonocardiaceae</taxon>
        <taxon>Amycolatopsis</taxon>
    </lineage>
</organism>
<keyword evidence="3" id="KW-1185">Reference proteome</keyword>
<sequence length="65" mass="7280">MHIHSGATGARNRRWWWLLCALVFAVTAGMQVYLAVSMTAWWAWAAATVLTLITAACLYAAQRRI</sequence>
<protein>
    <submittedName>
        <fullName evidence="2">Uncharacterized protein</fullName>
    </submittedName>
</protein>
<dbReference type="AlphaFoldDB" id="A0A8H9IW84"/>
<proteinExistence type="predicted"/>
<evidence type="ECO:0000313" key="2">
    <source>
        <dbReference type="EMBL" id="GHF60783.1"/>
    </source>
</evidence>
<dbReference type="EMBL" id="BNAV01000005">
    <property type="protein sequence ID" value="GHF60783.1"/>
    <property type="molecule type" value="Genomic_DNA"/>
</dbReference>
<keyword evidence="1" id="KW-0812">Transmembrane</keyword>
<comment type="caution">
    <text evidence="2">The sequence shown here is derived from an EMBL/GenBank/DDBJ whole genome shotgun (WGS) entry which is preliminary data.</text>
</comment>
<accession>A0A8H9IW84</accession>
<evidence type="ECO:0000313" key="3">
    <source>
        <dbReference type="Proteomes" id="UP000658656"/>
    </source>
</evidence>
<reference evidence="2" key="1">
    <citation type="journal article" date="2014" name="Int. J. Syst. Evol. Microbiol.">
        <title>Complete genome sequence of Corynebacterium casei LMG S-19264T (=DSM 44701T), isolated from a smear-ripened cheese.</title>
        <authorList>
            <consortium name="US DOE Joint Genome Institute (JGI-PGF)"/>
            <person name="Walter F."/>
            <person name="Albersmeier A."/>
            <person name="Kalinowski J."/>
            <person name="Ruckert C."/>
        </authorList>
    </citation>
    <scope>NUCLEOTIDE SEQUENCE</scope>
    <source>
        <strain evidence="2">CGMCC 4.7679</strain>
    </source>
</reference>